<gene>
    <name evidence="2" type="ORF">SAMN05216179_0043</name>
</gene>
<dbReference type="OrthoDB" id="411356at2"/>
<organism evidence="2 3">
    <name type="scientific">Gracilibacillus kekensis</name>
    <dbReference type="NCBI Taxonomy" id="1027249"/>
    <lineage>
        <taxon>Bacteria</taxon>
        <taxon>Bacillati</taxon>
        <taxon>Bacillota</taxon>
        <taxon>Bacilli</taxon>
        <taxon>Bacillales</taxon>
        <taxon>Bacillaceae</taxon>
        <taxon>Gracilibacillus</taxon>
    </lineage>
</organism>
<dbReference type="Pfam" id="PF00085">
    <property type="entry name" value="Thioredoxin"/>
    <property type="match status" value="1"/>
</dbReference>
<accession>A0A1M7IG58</accession>
<dbReference type="SUPFAM" id="SSF52833">
    <property type="entry name" value="Thioredoxin-like"/>
    <property type="match status" value="1"/>
</dbReference>
<name>A0A1M7IG58_9BACI</name>
<dbReference type="CDD" id="cd02947">
    <property type="entry name" value="TRX_family"/>
    <property type="match status" value="1"/>
</dbReference>
<dbReference type="AlphaFoldDB" id="A0A1M7IG58"/>
<evidence type="ECO:0000313" key="3">
    <source>
        <dbReference type="Proteomes" id="UP000184184"/>
    </source>
</evidence>
<dbReference type="STRING" id="1027249.SAMN05216179_0043"/>
<dbReference type="Proteomes" id="UP000184184">
    <property type="component" value="Unassembled WGS sequence"/>
</dbReference>
<evidence type="ECO:0000313" key="2">
    <source>
        <dbReference type="EMBL" id="SHM39690.1"/>
    </source>
</evidence>
<protein>
    <submittedName>
        <fullName evidence="2">Thioredoxin</fullName>
    </submittedName>
</protein>
<evidence type="ECO:0000259" key="1">
    <source>
        <dbReference type="Pfam" id="PF00085"/>
    </source>
</evidence>
<dbReference type="EMBL" id="FRCZ01000001">
    <property type="protein sequence ID" value="SHM39690.1"/>
    <property type="molecule type" value="Genomic_DNA"/>
</dbReference>
<feature type="domain" description="Thioredoxin" evidence="1">
    <location>
        <begin position="9"/>
        <end position="85"/>
    </location>
</feature>
<dbReference type="InterPro" id="IPR013766">
    <property type="entry name" value="Thioredoxin_domain"/>
</dbReference>
<sequence>MMFQTLHSESELDHIIESNQLSFLYIAKNNCSVCHSLFPQIEEIMEHYPTIVPGYVLIDELPGIAGRFSIFSAPVLILFIEGKEYLREARIVHLDQFQEKLDRLYQHFVLSYSHSRYEH</sequence>
<dbReference type="Gene3D" id="3.40.30.10">
    <property type="entry name" value="Glutaredoxin"/>
    <property type="match status" value="1"/>
</dbReference>
<dbReference type="InterPro" id="IPR036249">
    <property type="entry name" value="Thioredoxin-like_sf"/>
</dbReference>
<proteinExistence type="predicted"/>
<reference evidence="2 3" key="1">
    <citation type="submission" date="2016-11" db="EMBL/GenBank/DDBJ databases">
        <authorList>
            <person name="Jaros S."/>
            <person name="Januszkiewicz K."/>
            <person name="Wedrychowicz H."/>
        </authorList>
    </citation>
    <scope>NUCLEOTIDE SEQUENCE [LARGE SCALE GENOMIC DNA]</scope>
    <source>
        <strain evidence="2 3">CGMCC 1.10681</strain>
    </source>
</reference>
<keyword evidence="3" id="KW-1185">Reference proteome</keyword>